<gene>
    <name evidence="7" type="ORF">AYBTSS11_LOCUS7770</name>
</gene>
<dbReference type="SUPFAM" id="SSF48371">
    <property type="entry name" value="ARM repeat"/>
    <property type="match status" value="1"/>
</dbReference>
<dbReference type="InterPro" id="IPR016024">
    <property type="entry name" value="ARM-type_fold"/>
</dbReference>
<dbReference type="InterPro" id="IPR056512">
    <property type="entry name" value="LIN_N"/>
</dbReference>
<evidence type="ECO:0000256" key="4">
    <source>
        <dbReference type="ARBA" id="ARBA00022679"/>
    </source>
</evidence>
<dbReference type="InterPro" id="IPR015943">
    <property type="entry name" value="WD40/YVTN_repeat-like_dom_sf"/>
</dbReference>
<dbReference type="SUPFAM" id="SSF57850">
    <property type="entry name" value="RING/U-box"/>
    <property type="match status" value="1"/>
</dbReference>
<comment type="pathway">
    <text evidence="2">Protein modification; protein ubiquitination.</text>
</comment>
<dbReference type="InterPro" id="IPR036322">
    <property type="entry name" value="WD40_repeat_dom_sf"/>
</dbReference>
<comment type="catalytic activity">
    <reaction evidence="1">
        <text>S-ubiquitinyl-[E2 ubiquitin-conjugating enzyme]-L-cysteine + [acceptor protein]-L-lysine = [E2 ubiquitin-conjugating enzyme]-L-cysteine + N(6)-ubiquitinyl-[acceptor protein]-L-lysine.</text>
        <dbReference type="EC" id="2.3.2.27"/>
    </reaction>
</comment>
<evidence type="ECO:0000313" key="7">
    <source>
        <dbReference type="EMBL" id="CAJ1936993.1"/>
    </source>
</evidence>
<dbReference type="InterPro" id="IPR003613">
    <property type="entry name" value="Ubox_domain"/>
</dbReference>
<feature type="domain" description="U-box" evidence="6">
    <location>
        <begin position="393"/>
        <end position="468"/>
    </location>
</feature>
<evidence type="ECO:0000256" key="2">
    <source>
        <dbReference type="ARBA" id="ARBA00004906"/>
    </source>
</evidence>
<dbReference type="Pfam" id="PF00400">
    <property type="entry name" value="WD40"/>
    <property type="match status" value="1"/>
</dbReference>
<keyword evidence="5" id="KW-0853">WD repeat</keyword>
<dbReference type="InterPro" id="IPR001680">
    <property type="entry name" value="WD40_rpt"/>
</dbReference>
<dbReference type="InterPro" id="IPR056514">
    <property type="entry name" value="ARM_LIN_2nd"/>
</dbReference>
<dbReference type="PROSITE" id="PS50294">
    <property type="entry name" value="WD_REPEATS_REGION"/>
    <property type="match status" value="1"/>
</dbReference>
<dbReference type="Gramene" id="rna-AYBTSS11_LOCUS7770">
    <property type="protein sequence ID" value="CAJ1936993.1"/>
    <property type="gene ID" value="gene-AYBTSS11_LOCUS7770"/>
</dbReference>
<dbReference type="Gene3D" id="3.30.40.10">
    <property type="entry name" value="Zinc/RING finger domain, C3HC4 (zinc finger)"/>
    <property type="match status" value="1"/>
</dbReference>
<dbReference type="PANTHER" id="PTHR47446:SF2">
    <property type="entry name" value="RING-TYPE E3 UBIQUITIN TRANSFERASE"/>
    <property type="match status" value="1"/>
</dbReference>
<dbReference type="Pfam" id="PF23568">
    <property type="entry name" value="ARM_LIN"/>
    <property type="match status" value="1"/>
</dbReference>
<dbReference type="GO" id="GO:0016567">
    <property type="term" value="P:protein ubiquitination"/>
    <property type="evidence" value="ECO:0007669"/>
    <property type="project" value="InterPro"/>
</dbReference>
<dbReference type="Pfam" id="PF23654">
    <property type="entry name" value="ARM_LIN_2nd"/>
    <property type="match status" value="1"/>
</dbReference>
<protein>
    <recommendedName>
        <fullName evidence="3">RING-type E3 ubiquitin transferase</fullName>
        <ecNumber evidence="3">2.3.2.27</ecNumber>
    </recommendedName>
</protein>
<dbReference type="SMART" id="SM00504">
    <property type="entry name" value="Ubox"/>
    <property type="match status" value="1"/>
</dbReference>
<dbReference type="InterPro" id="IPR045210">
    <property type="entry name" value="RING-Ubox_PUB"/>
</dbReference>
<evidence type="ECO:0000256" key="1">
    <source>
        <dbReference type="ARBA" id="ARBA00000900"/>
    </source>
</evidence>
<dbReference type="InterPro" id="IPR011989">
    <property type="entry name" value="ARM-like"/>
</dbReference>
<organism evidence="7 8">
    <name type="scientific">Sphenostylis stenocarpa</name>
    <dbReference type="NCBI Taxonomy" id="92480"/>
    <lineage>
        <taxon>Eukaryota</taxon>
        <taxon>Viridiplantae</taxon>
        <taxon>Streptophyta</taxon>
        <taxon>Embryophyta</taxon>
        <taxon>Tracheophyta</taxon>
        <taxon>Spermatophyta</taxon>
        <taxon>Magnoliopsida</taxon>
        <taxon>eudicotyledons</taxon>
        <taxon>Gunneridae</taxon>
        <taxon>Pentapetalae</taxon>
        <taxon>rosids</taxon>
        <taxon>fabids</taxon>
        <taxon>Fabales</taxon>
        <taxon>Fabaceae</taxon>
        <taxon>Papilionoideae</taxon>
        <taxon>50 kb inversion clade</taxon>
        <taxon>NPAAA clade</taxon>
        <taxon>indigoferoid/millettioid clade</taxon>
        <taxon>Phaseoleae</taxon>
        <taxon>Sphenostylis</taxon>
    </lineage>
</organism>
<sequence>MTTVTVTTRSQILRHTAAFTSSVLSQSELRRCLIATLLRNTPISDQKHLNLAADTLESAIAFSSPALRSSSLSLAEKLLIPLPNFALSSLLLSLIHALRDRPTESTISLLRIFHSDNNNENDSACLARSEIAPALYERLFTPHLFPVFRRFDEQRTHILSSTSSTSSENDYSVSEEFSVVLPCAKVLSKMSEEQAAKLRAVEREYEEVLDENCRVLAEYFEEVLVNKNGDEAISPPSLILKSAAEGGGRENRTEEMTKMSVLENGRHNPIWSEREASIEFLSPSSTSRSSQAPFYPQRIFSRILKPKNPSKTSTKPVYLNTTDDADFSLDESLLSSSDSEAENEENDKTIALLEPRQSQLQEQIQTNFKQPRGSPDYPMADFDNQLNGIGKHAPPKDFVCPITSHIFDDPVTLETGQTYERKAIEEWFNRGNLTCPITRQKLQNTQLPKTNYVLKRLIASWKDRNPQLVQPPYESPYEDTEGVVHSTMASTSPNSVITQATVDGMMSELRCAINNLYMSEVLQESEMAVLQVEKFWRGVNLGVNIHRMLSKPEIINGFMEILFNSMEPQVLQAAVFLLAEMGSRDNAVIKTLTRVNTDVECIMALFKNGLTEAVVLLYLLNPPITILAEMAIVESLIMVFNTEEEELVKMCLKPKTTALLLLARIIGSSEEIIASSVVNTLLSEKAIGTIVSSLGADLAKERIAAVEILLRCMEEDGTCRSNIAEKAELSPLLETLVGANDGERFKIIKFFSELVKLNRRTFTEQILHILKEEGPFSTMHTLLIYLQTALHDQCPVMAGLLLQLDLLVEPRKMSIYREEAMDTLISCLRNKDFPVTQLAAADIIMSLQGSFDLSGNPLTREVLLKRAGIDKSSRSLVQVDQINNSSPEIDITPEEEKAADDWERRIASVLASHEFGTLFEALADGMKSRNPELRSACFTSATWLTYMLTILPDTGIQVAARACLLKQFIAKLNSARDVEDRILSVVALNSFLHFPEGLGDLTSYTKDILKGLRELKRSCPLASKMLKALVEENESKADIWIHKVIIKEDCSENGEVLSVIFFKDKFFSGHTDGTIKVWTLKSNLFHLLQEIQEHTKAVTNLVISESGDRLYSGSLDRTAKVWSIGKAAIHCAQVYDMKDQIHNLVVTNSLACFIPQGTGVKVQSLNGESKLLNSSKYVKCLAHVHGKLYCGCHDSSVQEIHLATGTVNTIQSGYKRLLAKANPIHALQIHGELLYAAGSSMDGSSIKIWNNSDYSMVGSLQTGSEVRTMAVSSELIYLGCKGGTVEIWDKKKRSKVDTLQMGTNCKVNCMTLDSNGEVLVIGTSDGQIQVTFYLIQLLNDGRFSLAQLFRLQSFAFYYAIYALKSRVIAGLGDELEEDAQCTAGAGRLT</sequence>
<dbReference type="EC" id="2.3.2.27" evidence="3"/>
<dbReference type="EMBL" id="OY731400">
    <property type="protein sequence ID" value="CAJ1936993.1"/>
    <property type="molecule type" value="Genomic_DNA"/>
</dbReference>
<dbReference type="PANTHER" id="PTHR47446">
    <property type="entry name" value="RING-TYPE E3 UBIQUITIN TRANSFERASE"/>
    <property type="match status" value="1"/>
</dbReference>
<dbReference type="Gene3D" id="1.25.10.10">
    <property type="entry name" value="Leucine-rich Repeat Variant"/>
    <property type="match status" value="1"/>
</dbReference>
<evidence type="ECO:0000313" key="8">
    <source>
        <dbReference type="Proteomes" id="UP001189624"/>
    </source>
</evidence>
<dbReference type="Gene3D" id="2.130.10.10">
    <property type="entry name" value="YVTN repeat-like/Quinoprotein amine dehydrogenase"/>
    <property type="match status" value="2"/>
</dbReference>
<dbReference type="GO" id="GO:0061630">
    <property type="term" value="F:ubiquitin protein ligase activity"/>
    <property type="evidence" value="ECO:0007669"/>
    <property type="project" value="UniProtKB-EC"/>
</dbReference>
<reference evidence="7" key="1">
    <citation type="submission" date="2023-10" db="EMBL/GenBank/DDBJ databases">
        <authorList>
            <person name="Domelevo Entfellner J.-B."/>
        </authorList>
    </citation>
    <scope>NUCLEOTIDE SEQUENCE</scope>
</reference>
<dbReference type="InterPro" id="IPR052858">
    <property type="entry name" value="E3_ubiquitin-ligase_LIN"/>
</dbReference>
<proteinExistence type="predicted"/>
<dbReference type="Proteomes" id="UP001189624">
    <property type="component" value="Chromosome 3"/>
</dbReference>
<keyword evidence="4" id="KW-0808">Transferase</keyword>
<dbReference type="PROSITE" id="PS50082">
    <property type="entry name" value="WD_REPEATS_2"/>
    <property type="match status" value="1"/>
</dbReference>
<dbReference type="Pfam" id="PF23628">
    <property type="entry name" value="ARM_LIN_C"/>
    <property type="match status" value="1"/>
</dbReference>
<dbReference type="CDD" id="cd16664">
    <property type="entry name" value="RING-Ubox_PUB"/>
    <property type="match status" value="1"/>
</dbReference>
<evidence type="ECO:0000256" key="3">
    <source>
        <dbReference type="ARBA" id="ARBA00012483"/>
    </source>
</evidence>
<name>A0AA86SD72_9FABA</name>
<accession>A0AA86SD72</accession>
<evidence type="ECO:0000256" key="5">
    <source>
        <dbReference type="PROSITE-ProRule" id="PRU00221"/>
    </source>
</evidence>
<dbReference type="InterPro" id="IPR013083">
    <property type="entry name" value="Znf_RING/FYVE/PHD"/>
</dbReference>
<evidence type="ECO:0000259" key="6">
    <source>
        <dbReference type="PROSITE" id="PS51698"/>
    </source>
</evidence>
<keyword evidence="8" id="KW-1185">Reference proteome</keyword>
<dbReference type="SMART" id="SM00320">
    <property type="entry name" value="WD40"/>
    <property type="match status" value="6"/>
</dbReference>
<dbReference type="SUPFAM" id="SSF50978">
    <property type="entry name" value="WD40 repeat-like"/>
    <property type="match status" value="1"/>
</dbReference>
<dbReference type="PROSITE" id="PS51698">
    <property type="entry name" value="U_BOX"/>
    <property type="match status" value="1"/>
</dbReference>
<dbReference type="InterPro" id="IPR055566">
    <property type="entry name" value="ARM_LIN"/>
</dbReference>
<feature type="repeat" description="WD" evidence="5">
    <location>
        <begin position="1091"/>
        <end position="1124"/>
    </location>
</feature>
<dbReference type="Pfam" id="PF04564">
    <property type="entry name" value="U-box"/>
    <property type="match status" value="1"/>
</dbReference>